<dbReference type="EMBL" id="CP083239">
    <property type="protein sequence ID" value="UOK72755.1"/>
    <property type="molecule type" value="Genomic_DNA"/>
</dbReference>
<feature type="region of interest" description="Disordered" evidence="1">
    <location>
        <begin position="124"/>
        <end position="143"/>
    </location>
</feature>
<feature type="region of interest" description="Disordered" evidence="1">
    <location>
        <begin position="315"/>
        <end position="352"/>
    </location>
</feature>
<evidence type="ECO:0000256" key="1">
    <source>
        <dbReference type="SAM" id="MobiDB-lite"/>
    </source>
</evidence>
<dbReference type="AlphaFoldDB" id="A0A9E7D6X7"/>
<reference evidence="3" key="1">
    <citation type="submission" date="2021-09" db="EMBL/GenBank/DDBJ databases">
        <title>Network and meta-omics reveal the key degrader and cooperation patterns in an efficient 1,4-dioxane-degrading microbial community.</title>
        <authorList>
            <person name="Dai C."/>
        </authorList>
    </citation>
    <scope>NUCLEOTIDE SEQUENCE</scope>
    <source>
        <strain evidence="3">ZM13</strain>
    </source>
</reference>
<evidence type="ECO:0000313" key="4">
    <source>
        <dbReference type="Proteomes" id="UP000831684"/>
    </source>
</evidence>
<feature type="compositionally biased region" description="Low complexity" evidence="1">
    <location>
        <begin position="686"/>
        <end position="697"/>
    </location>
</feature>
<evidence type="ECO:0008006" key="5">
    <source>
        <dbReference type="Google" id="ProtNLM"/>
    </source>
</evidence>
<evidence type="ECO:0000256" key="2">
    <source>
        <dbReference type="SAM" id="SignalP"/>
    </source>
</evidence>
<protein>
    <recommendedName>
        <fullName evidence="5">Chemotaxis protein MotC</fullName>
    </recommendedName>
</protein>
<feature type="region of interest" description="Disordered" evidence="1">
    <location>
        <begin position="682"/>
        <end position="709"/>
    </location>
</feature>
<keyword evidence="2" id="KW-0732">Signal</keyword>
<gene>
    <name evidence="3" type="ORF">K9D25_08675</name>
</gene>
<organism evidence="3 4">
    <name type="scientific">Ancylobacter polymorphus</name>
    <dbReference type="NCBI Taxonomy" id="223390"/>
    <lineage>
        <taxon>Bacteria</taxon>
        <taxon>Pseudomonadati</taxon>
        <taxon>Pseudomonadota</taxon>
        <taxon>Alphaproteobacteria</taxon>
        <taxon>Hyphomicrobiales</taxon>
        <taxon>Xanthobacteraceae</taxon>
        <taxon>Ancylobacter</taxon>
    </lineage>
</organism>
<feature type="region of interest" description="Disordered" evidence="1">
    <location>
        <begin position="23"/>
        <end position="88"/>
    </location>
</feature>
<feature type="signal peptide" evidence="2">
    <location>
        <begin position="1"/>
        <end position="23"/>
    </location>
</feature>
<name>A0A9E7D6X7_9HYPH</name>
<feature type="compositionally biased region" description="Pro residues" evidence="1">
    <location>
        <begin position="59"/>
        <end position="73"/>
    </location>
</feature>
<sequence length="731" mass="74389">MSRVALPAILLAALLLAGGPALAKDPWGEVRPADATPVESGGEATGDREALPALTPVVVPTPPLKPAVMPPAAPRQMPLEAPRPLPRPADLAAQAPAVAAPATVEPDAGAPEPFALAEAPADLPNAAAPDAPETTLPVPLPSTRPALATEAPVARVATLRVPLPPARPALGGAEARSPVAFQPAPVEVPVVAAEEAPTHQPFAGPVPAPALLSSEAVGPDAFVSLAFTADSFDPRSFAPSVSAVSSAAAAPALSPVVSPAVVSPAAAPIVAPAVAVTAPAAPAAPMAEPDLPEPMERTTALLALPTLGVFSSAQAAEATAPEAADKEASAKEAPAKDEPASANAPELPPAPPLYREVRELQRLQDRMAAGEPNALTAQNALIARIDQSFRAADSSAWNDPQNARALIVFALSGGGPGVLRAVLGQGASPAVDERLLRGTLAYLEGREPEALKQLGEIDARQLPDSLAGQVALAQAALWVRRDPPRASVLLGRARLLAPGTLVEEAALRREIFIAAQANELENFERLTSTYLARYRHSVYAGNFRLRFAAALTRMSFIDSADEFHRVHELLAPLEPESRREVALLIAQAALAQGKTTAAALASELVLKGTVFGSLEADRATLYRAAAIIAAPGRFDEASAALARVARERFGSEDARLLGAALAVAASINDAVNVPVPAPAGLGGEAGAPEAQGPVAPETGQAGGQDAMPPAVLASAQAALEAADKALGDAPL</sequence>
<dbReference type="KEGG" id="apol:K9D25_08675"/>
<evidence type="ECO:0000313" key="3">
    <source>
        <dbReference type="EMBL" id="UOK72755.1"/>
    </source>
</evidence>
<feature type="chain" id="PRO_5039481405" description="Chemotaxis protein MotC" evidence="2">
    <location>
        <begin position="24"/>
        <end position="731"/>
    </location>
</feature>
<feature type="compositionally biased region" description="Low complexity" evidence="1">
    <location>
        <begin position="124"/>
        <end position="133"/>
    </location>
</feature>
<accession>A0A9E7D6X7</accession>
<dbReference type="RefSeq" id="WP_244450452.1">
    <property type="nucleotide sequence ID" value="NZ_CP083239.1"/>
</dbReference>
<proteinExistence type="predicted"/>
<feature type="compositionally biased region" description="Basic and acidic residues" evidence="1">
    <location>
        <begin position="323"/>
        <end position="339"/>
    </location>
</feature>
<dbReference type="Proteomes" id="UP000831684">
    <property type="component" value="Chromosome"/>
</dbReference>